<dbReference type="Pfam" id="PF17123">
    <property type="entry name" value="zf-RING_11"/>
    <property type="match status" value="1"/>
</dbReference>
<dbReference type="SMART" id="SM00240">
    <property type="entry name" value="FHA"/>
    <property type="match status" value="1"/>
</dbReference>
<accession>A0AAD5XLG1</accession>
<keyword evidence="5" id="KW-0862">Zinc</keyword>
<dbReference type="GO" id="GO:0008270">
    <property type="term" value="F:zinc ion binding"/>
    <property type="evidence" value="ECO:0007669"/>
    <property type="project" value="UniProtKB-KW"/>
</dbReference>
<evidence type="ECO:0000313" key="10">
    <source>
        <dbReference type="EMBL" id="KAJ3168396.1"/>
    </source>
</evidence>
<dbReference type="GO" id="GO:0061630">
    <property type="term" value="F:ubiquitin protein ligase activity"/>
    <property type="evidence" value="ECO:0007669"/>
    <property type="project" value="TreeGrafter"/>
</dbReference>
<gene>
    <name evidence="10" type="ORF">HDU87_001160</name>
</gene>
<evidence type="ECO:0000256" key="2">
    <source>
        <dbReference type="ARBA" id="ARBA00022723"/>
    </source>
</evidence>
<evidence type="ECO:0000256" key="5">
    <source>
        <dbReference type="ARBA" id="ARBA00022833"/>
    </source>
</evidence>
<evidence type="ECO:0000313" key="11">
    <source>
        <dbReference type="Proteomes" id="UP001212152"/>
    </source>
</evidence>
<dbReference type="InterPro" id="IPR008984">
    <property type="entry name" value="SMAD_FHA_dom_sf"/>
</dbReference>
<feature type="domain" description="FHA" evidence="8">
    <location>
        <begin position="62"/>
        <end position="127"/>
    </location>
</feature>
<keyword evidence="11" id="KW-1185">Reference proteome</keyword>
<evidence type="ECO:0000256" key="1">
    <source>
        <dbReference type="ARBA" id="ARBA00022679"/>
    </source>
</evidence>
<name>A0AAD5XLG1_9FUNG</name>
<feature type="compositionally biased region" description="Polar residues" evidence="7">
    <location>
        <begin position="392"/>
        <end position="415"/>
    </location>
</feature>
<dbReference type="PROSITE" id="PS50089">
    <property type="entry name" value="ZF_RING_2"/>
    <property type="match status" value="1"/>
</dbReference>
<dbReference type="GO" id="GO:0005829">
    <property type="term" value="C:cytosol"/>
    <property type="evidence" value="ECO:0007669"/>
    <property type="project" value="TreeGrafter"/>
</dbReference>
<feature type="domain" description="RING-type" evidence="9">
    <location>
        <begin position="218"/>
        <end position="261"/>
    </location>
</feature>
<dbReference type="GO" id="GO:0016567">
    <property type="term" value="P:protein ubiquitination"/>
    <property type="evidence" value="ECO:0007669"/>
    <property type="project" value="TreeGrafter"/>
</dbReference>
<dbReference type="SMART" id="SM00184">
    <property type="entry name" value="RING"/>
    <property type="match status" value="1"/>
</dbReference>
<dbReference type="InterPro" id="IPR000253">
    <property type="entry name" value="FHA_dom"/>
</dbReference>
<proteinExistence type="predicted"/>
<comment type="caution">
    <text evidence="10">The sequence shown here is derived from an EMBL/GenBank/DDBJ whole genome shotgun (WGS) entry which is preliminary data.</text>
</comment>
<keyword evidence="3 6" id="KW-0863">Zinc-finger</keyword>
<dbReference type="InterPro" id="IPR001841">
    <property type="entry name" value="Znf_RING"/>
</dbReference>
<dbReference type="AlphaFoldDB" id="A0AAD5XLG1"/>
<keyword evidence="4" id="KW-0833">Ubl conjugation pathway</keyword>
<dbReference type="Proteomes" id="UP001212152">
    <property type="component" value="Unassembled WGS sequence"/>
</dbReference>
<dbReference type="SUPFAM" id="SSF57850">
    <property type="entry name" value="RING/U-box"/>
    <property type="match status" value="1"/>
</dbReference>
<evidence type="ECO:0000256" key="6">
    <source>
        <dbReference type="PROSITE-ProRule" id="PRU00175"/>
    </source>
</evidence>
<evidence type="ECO:0000259" key="8">
    <source>
        <dbReference type="PROSITE" id="PS50006"/>
    </source>
</evidence>
<dbReference type="GO" id="GO:0000151">
    <property type="term" value="C:ubiquitin ligase complex"/>
    <property type="evidence" value="ECO:0007669"/>
    <property type="project" value="TreeGrafter"/>
</dbReference>
<evidence type="ECO:0000256" key="3">
    <source>
        <dbReference type="ARBA" id="ARBA00022771"/>
    </source>
</evidence>
<organism evidence="10 11">
    <name type="scientific">Geranomyces variabilis</name>
    <dbReference type="NCBI Taxonomy" id="109894"/>
    <lineage>
        <taxon>Eukaryota</taxon>
        <taxon>Fungi</taxon>
        <taxon>Fungi incertae sedis</taxon>
        <taxon>Chytridiomycota</taxon>
        <taxon>Chytridiomycota incertae sedis</taxon>
        <taxon>Chytridiomycetes</taxon>
        <taxon>Spizellomycetales</taxon>
        <taxon>Powellomycetaceae</taxon>
        <taxon>Geranomyces</taxon>
    </lineage>
</organism>
<keyword evidence="1" id="KW-0808">Transferase</keyword>
<feature type="compositionally biased region" description="Low complexity" evidence="7">
    <location>
        <begin position="513"/>
        <end position="523"/>
    </location>
</feature>
<protein>
    <submittedName>
        <fullName evidence="10">Uncharacterized protein</fullName>
    </submittedName>
</protein>
<dbReference type="InterPro" id="IPR013083">
    <property type="entry name" value="Znf_RING/FYVE/PHD"/>
</dbReference>
<dbReference type="PROSITE" id="PS50006">
    <property type="entry name" value="FHA_DOMAIN"/>
    <property type="match status" value="1"/>
</dbReference>
<feature type="region of interest" description="Disordered" evidence="7">
    <location>
        <begin position="299"/>
        <end position="532"/>
    </location>
</feature>
<feature type="compositionally biased region" description="Polar residues" evidence="7">
    <location>
        <begin position="356"/>
        <end position="369"/>
    </location>
</feature>
<evidence type="ECO:0000259" key="9">
    <source>
        <dbReference type="PROSITE" id="PS50089"/>
    </source>
</evidence>
<evidence type="ECO:0000256" key="4">
    <source>
        <dbReference type="ARBA" id="ARBA00022786"/>
    </source>
</evidence>
<dbReference type="EMBL" id="JADGJQ010000121">
    <property type="protein sequence ID" value="KAJ3168396.1"/>
    <property type="molecule type" value="Genomic_DNA"/>
</dbReference>
<evidence type="ECO:0000256" key="7">
    <source>
        <dbReference type="SAM" id="MobiDB-lite"/>
    </source>
</evidence>
<sequence>MPPAPATLAAAAVTSAPPAIPPGSAQTDPGAIRLQLIPHSDVQGRPALGDVVERTFKEGSIVRIGRQVIKDGQPTVLKGQKVPQENDIWFASKVVSRNHAEMWVKDGQIYVKDIGSSSGTFLNKMRLSPSGKESRPYPLKEADLIQFGVDYKGKPDDIYKSIMVRIGFYDQSWVGAQRRKANPARFRTALKMLLAAANPFGSANGTEENEDDTTGTDCCICIGAIGPFQALFVAPCSHCYHYKCVHSILAQSAMFQCPMCRQVANLAASVSTDSLFDEADIPELDAAIEAVGRQLGQLRTDEDGTAVPGSTPTAAAASSVSNPLTRLLMDRDRGSASGDVTPRNHERMAGVPASASLVSPDSDATSSPRSPVDGPNFFSNNPPLRAAAAARPTSTGENALASGASTPERGNTTPTSRRHKRRSSSLTSKLNALLRRAGGNDKNSPSSPAPATGTSPRDSDELVAGPAYTGASSSEAVVAPEQVGDTEDESYSAPTSPVTTDARGKMDPGRNIGGAREAGQAAEADNRSSRED</sequence>
<dbReference type="GO" id="GO:0032153">
    <property type="term" value="C:cell division site"/>
    <property type="evidence" value="ECO:0007669"/>
    <property type="project" value="TreeGrafter"/>
</dbReference>
<dbReference type="PANTHER" id="PTHR15067:SF7">
    <property type="entry name" value="E3 UBIQUITIN-PROTEIN LIGASE DMA1-RELATED"/>
    <property type="match status" value="1"/>
</dbReference>
<dbReference type="Gene3D" id="2.60.200.20">
    <property type="match status" value="1"/>
</dbReference>
<reference evidence="10" key="1">
    <citation type="submission" date="2020-05" db="EMBL/GenBank/DDBJ databases">
        <title>Phylogenomic resolution of chytrid fungi.</title>
        <authorList>
            <person name="Stajich J.E."/>
            <person name="Amses K."/>
            <person name="Simmons R."/>
            <person name="Seto K."/>
            <person name="Myers J."/>
            <person name="Bonds A."/>
            <person name="Quandt C.A."/>
            <person name="Barry K."/>
            <person name="Liu P."/>
            <person name="Grigoriev I."/>
            <person name="Longcore J.E."/>
            <person name="James T.Y."/>
        </authorList>
    </citation>
    <scope>NUCLEOTIDE SEQUENCE</scope>
    <source>
        <strain evidence="10">JEL0379</strain>
    </source>
</reference>
<feature type="compositionally biased region" description="Low complexity" evidence="7">
    <location>
        <begin position="444"/>
        <end position="456"/>
    </location>
</feature>
<dbReference type="SUPFAM" id="SSF49879">
    <property type="entry name" value="SMAD/FHA domain"/>
    <property type="match status" value="1"/>
</dbReference>
<dbReference type="Pfam" id="PF00498">
    <property type="entry name" value="FHA"/>
    <property type="match status" value="1"/>
</dbReference>
<keyword evidence="2" id="KW-0479">Metal-binding</keyword>
<feature type="compositionally biased region" description="Low complexity" evidence="7">
    <location>
        <begin position="305"/>
        <end position="321"/>
    </location>
</feature>
<dbReference type="Gene3D" id="3.30.40.10">
    <property type="entry name" value="Zinc/RING finger domain, C3HC4 (zinc finger)"/>
    <property type="match status" value="1"/>
</dbReference>
<dbReference type="PANTHER" id="PTHR15067">
    <property type="entry name" value="E3 UBIQUITIN-PROTEIN LIGASE RNF8"/>
    <property type="match status" value="1"/>
</dbReference>
<dbReference type="GO" id="GO:0006511">
    <property type="term" value="P:ubiquitin-dependent protein catabolic process"/>
    <property type="evidence" value="ECO:0007669"/>
    <property type="project" value="TreeGrafter"/>
</dbReference>